<feature type="transmembrane region" description="Helical" evidence="1">
    <location>
        <begin position="52"/>
        <end position="71"/>
    </location>
</feature>
<keyword evidence="1" id="KW-0812">Transmembrane</keyword>
<name>A0A1C9WA36_9GAMM</name>
<dbReference type="AlphaFoldDB" id="A0A1C9WA36"/>
<keyword evidence="3" id="KW-1185">Reference proteome</keyword>
<dbReference type="InterPro" id="IPR019253">
    <property type="entry name" value="DUF2244_TM"/>
</dbReference>
<evidence type="ECO:0000313" key="3">
    <source>
        <dbReference type="Proteomes" id="UP000095672"/>
    </source>
</evidence>
<dbReference type="EMBL" id="CP014143">
    <property type="protein sequence ID" value="AOS98018.1"/>
    <property type="molecule type" value="Genomic_DNA"/>
</dbReference>
<dbReference type="PATRIC" id="fig|1769779.3.peg.2612"/>
<dbReference type="KEGG" id="micc:AUP74_02621"/>
<proteinExistence type="predicted"/>
<keyword evidence="1" id="KW-0472">Membrane</keyword>
<gene>
    <name evidence="2" type="ORF">AUP74_02621</name>
</gene>
<evidence type="ECO:0000256" key="1">
    <source>
        <dbReference type="SAM" id="Phobius"/>
    </source>
</evidence>
<dbReference type="Pfam" id="PF10003">
    <property type="entry name" value="DUF2244"/>
    <property type="match status" value="1"/>
</dbReference>
<keyword evidence="1" id="KW-1133">Transmembrane helix</keyword>
<sequence>MARFLTLHSRVYTKGTYATGSVAMVTEVGRVSRKNACILLAPNQSLSLSGNLWVFVSLVAVSLGISLAFALAGAWMILPFAGLEVLLLGVLFAYVYMEGTRREVIRISGERVVLDCCRGHRQESFYHREFSRDNLLVLVRMGGNAAEPASVSFAGPEGCLEIGEFLTDGERAALVQKLSDCGIFARKESRYSVQDF</sequence>
<evidence type="ECO:0000313" key="2">
    <source>
        <dbReference type="EMBL" id="AOS98018.1"/>
    </source>
</evidence>
<evidence type="ECO:0008006" key="4">
    <source>
        <dbReference type="Google" id="ProtNLM"/>
    </source>
</evidence>
<protein>
    <recommendedName>
        <fullName evidence="4">DUF2244 domain-containing protein</fullName>
    </recommendedName>
</protein>
<feature type="transmembrane region" description="Helical" evidence="1">
    <location>
        <begin position="77"/>
        <end position="97"/>
    </location>
</feature>
<accession>A0A1C9WA36</accession>
<reference evidence="3" key="1">
    <citation type="submission" date="2016-01" db="EMBL/GenBank/DDBJ databases">
        <title>Complete genome sequence of Microbulbifer sp. CCB-MM1, a halophile isolated from Matang Mangrove Forest, Perak.</title>
        <authorList>
            <person name="Moh T.H."/>
            <person name="Dinesh B."/>
            <person name="Lau N.-S."/>
            <person name="Go F."/>
            <person name="Alexander Chong S.-C."/>
        </authorList>
    </citation>
    <scope>NUCLEOTIDE SEQUENCE [LARGE SCALE GENOMIC DNA]</scope>
    <source>
        <strain evidence="3">CCB-MM1</strain>
    </source>
</reference>
<dbReference type="STRING" id="1769779.AUP74_02621"/>
<dbReference type="Proteomes" id="UP000095672">
    <property type="component" value="Chromosome"/>
</dbReference>
<organism evidence="2 3">
    <name type="scientific">Microbulbifer aggregans</name>
    <dbReference type="NCBI Taxonomy" id="1769779"/>
    <lineage>
        <taxon>Bacteria</taxon>
        <taxon>Pseudomonadati</taxon>
        <taxon>Pseudomonadota</taxon>
        <taxon>Gammaproteobacteria</taxon>
        <taxon>Cellvibrionales</taxon>
        <taxon>Microbulbiferaceae</taxon>
        <taxon>Microbulbifer</taxon>
    </lineage>
</organism>